<dbReference type="InterPro" id="IPR015422">
    <property type="entry name" value="PyrdxlP-dep_Trfase_small"/>
</dbReference>
<dbReference type="Gene3D" id="3.40.640.10">
    <property type="entry name" value="Type I PLP-dependent aspartate aminotransferase-like (Major domain)"/>
    <property type="match status" value="1"/>
</dbReference>
<dbReference type="PANTHER" id="PTHR30244:SF34">
    <property type="entry name" value="DTDP-4-AMINO-4,6-DIDEOXYGALACTOSE TRANSAMINASE"/>
    <property type="match status" value="1"/>
</dbReference>
<dbReference type="InterPro" id="IPR006311">
    <property type="entry name" value="TAT_signal"/>
</dbReference>
<dbReference type="PANTHER" id="PTHR30244">
    <property type="entry name" value="TRANSAMINASE"/>
    <property type="match status" value="1"/>
</dbReference>
<dbReference type="Pfam" id="PF01041">
    <property type="entry name" value="DegT_DnrJ_EryC1"/>
    <property type="match status" value="1"/>
</dbReference>
<evidence type="ECO:0000313" key="4">
    <source>
        <dbReference type="Proteomes" id="UP001164653"/>
    </source>
</evidence>
<name>A0A9E8SPD5_9BACT</name>
<dbReference type="GO" id="GO:0030170">
    <property type="term" value="F:pyridoxal phosphate binding"/>
    <property type="evidence" value="ECO:0007669"/>
    <property type="project" value="TreeGrafter"/>
</dbReference>
<keyword evidence="3" id="KW-0808">Transferase</keyword>
<dbReference type="GO" id="GO:0008483">
    <property type="term" value="F:transaminase activity"/>
    <property type="evidence" value="ECO:0007669"/>
    <property type="project" value="UniProtKB-KW"/>
</dbReference>
<sequence>MKPFQEKVSRRAFIRQNSMAGLGVALASTSIASPLAVHIKSAQKPAILGGPSAWAADKWPVWPMWNPETDEKQVLEVLRSGIWSRAHVVTQFEKEWAAALGAKRCLSTVNGTNALVIAINQLGIQAGDEVLVPPYTFIASVSSILSNGAMPVFVDIDPETFQIDPAKIEAKITPRTKAIMAVHILGLPVDMDRIMTIAEKHKLLVIEDACQAHLAEYNKQKVGTIGDAGCFSFQNSKNLPIGEGGAIVSNNDAFMDRCFSYHNFGYAYGTTVGSVSTGCLIQGTKLRFTEYQAAIGLAQMKRLDSQTTVRNENAAYLKSLIKDIPGIVPYKLYDNVTRGAFHLFPFRYKKEGFKDLSREDFLKAMKAEGVPCSSGYATLNTQPYLKDTFESKNYRKMYPKEMLDINKYNEQNKCPQNDKMCNEEAVWFTQNMLLGSKADMKDIASAIEKIHNNVDQIKTLSKK</sequence>
<dbReference type="GO" id="GO:0000271">
    <property type="term" value="P:polysaccharide biosynthetic process"/>
    <property type="evidence" value="ECO:0007669"/>
    <property type="project" value="TreeGrafter"/>
</dbReference>
<dbReference type="KEGG" id="dpf:ON006_29095"/>
<dbReference type="RefSeq" id="WP_244821690.1">
    <property type="nucleotide sequence ID" value="NZ_CP112998.1"/>
</dbReference>
<keyword evidence="2" id="KW-0663">Pyridoxal phosphate</keyword>
<dbReference type="InterPro" id="IPR015421">
    <property type="entry name" value="PyrdxlP-dep_Trfase_major"/>
</dbReference>
<proteinExistence type="inferred from homology"/>
<dbReference type="InterPro" id="IPR000653">
    <property type="entry name" value="DegT/StrS_aminotransferase"/>
</dbReference>
<protein>
    <submittedName>
        <fullName evidence="3">DegT/DnrJ/EryC1/StrS family aminotransferase</fullName>
    </submittedName>
</protein>
<dbReference type="Gene3D" id="3.90.1150.10">
    <property type="entry name" value="Aspartate Aminotransferase, domain 1"/>
    <property type="match status" value="1"/>
</dbReference>
<dbReference type="Proteomes" id="UP001164653">
    <property type="component" value="Chromosome"/>
</dbReference>
<evidence type="ECO:0000313" key="3">
    <source>
        <dbReference type="EMBL" id="WAC11777.1"/>
    </source>
</evidence>
<evidence type="ECO:0000256" key="1">
    <source>
        <dbReference type="ARBA" id="ARBA00037999"/>
    </source>
</evidence>
<gene>
    <name evidence="3" type="ORF">ON006_29095</name>
</gene>
<dbReference type="PROSITE" id="PS51318">
    <property type="entry name" value="TAT"/>
    <property type="match status" value="1"/>
</dbReference>
<keyword evidence="4" id="KW-1185">Reference proteome</keyword>
<accession>A0A9E8SPD5</accession>
<dbReference type="EMBL" id="CP112998">
    <property type="protein sequence ID" value="WAC11777.1"/>
    <property type="molecule type" value="Genomic_DNA"/>
</dbReference>
<comment type="similarity">
    <text evidence="1 2">Belongs to the DegT/DnrJ/EryC1 family.</text>
</comment>
<dbReference type="CDD" id="cd00616">
    <property type="entry name" value="AHBA_syn"/>
    <property type="match status" value="1"/>
</dbReference>
<keyword evidence="3" id="KW-0032">Aminotransferase</keyword>
<dbReference type="InterPro" id="IPR015424">
    <property type="entry name" value="PyrdxlP-dep_Trfase"/>
</dbReference>
<dbReference type="SUPFAM" id="SSF53383">
    <property type="entry name" value="PLP-dependent transferases"/>
    <property type="match status" value="1"/>
</dbReference>
<reference evidence="3" key="1">
    <citation type="submission" date="2022-11" db="EMBL/GenBank/DDBJ databases">
        <title>Dyadobacter pollutisoli sp. nov., isolated from plastic dumped soil.</title>
        <authorList>
            <person name="Kim J.M."/>
            <person name="Kim K.R."/>
            <person name="Lee J.K."/>
            <person name="Hao L."/>
            <person name="Jeon C.O."/>
        </authorList>
    </citation>
    <scope>NUCLEOTIDE SEQUENCE</scope>
    <source>
        <strain evidence="3">U1</strain>
    </source>
</reference>
<evidence type="ECO:0000256" key="2">
    <source>
        <dbReference type="RuleBase" id="RU004508"/>
    </source>
</evidence>
<dbReference type="AlphaFoldDB" id="A0A9E8SPD5"/>
<organism evidence="3 4">
    <name type="scientific">Dyadobacter pollutisoli</name>
    <dbReference type="NCBI Taxonomy" id="2910158"/>
    <lineage>
        <taxon>Bacteria</taxon>
        <taxon>Pseudomonadati</taxon>
        <taxon>Bacteroidota</taxon>
        <taxon>Cytophagia</taxon>
        <taxon>Cytophagales</taxon>
        <taxon>Spirosomataceae</taxon>
        <taxon>Dyadobacter</taxon>
    </lineage>
</organism>